<dbReference type="KEGG" id="fad:CDH04_07775"/>
<dbReference type="Pfam" id="PF00704">
    <property type="entry name" value="Glyco_hydro_18"/>
    <property type="match status" value="1"/>
</dbReference>
<dbReference type="EMBL" id="CP021781">
    <property type="protein sequence ID" value="AXA34309.1"/>
    <property type="molecule type" value="Genomic_DNA"/>
</dbReference>
<evidence type="ECO:0000313" key="8">
    <source>
        <dbReference type="EMBL" id="QIW12555.1"/>
    </source>
</evidence>
<reference evidence="7 9" key="1">
    <citation type="submission" date="2017-06" db="EMBL/GenBank/DDBJ databases">
        <title>Complete genome of Francisella adeliensis.</title>
        <authorList>
            <person name="Vallesi A."/>
            <person name="Sjodin A."/>
        </authorList>
    </citation>
    <scope>NUCLEOTIDE SEQUENCE [LARGE SCALE GENOMIC DNA]</scope>
    <source>
        <strain evidence="7 9">FDC440</strain>
    </source>
</reference>
<dbReference type="Gene3D" id="3.20.20.80">
    <property type="entry name" value="Glycosidases"/>
    <property type="match status" value="1"/>
</dbReference>
<dbReference type="AlphaFoldDB" id="A0A2Z4Y025"/>
<evidence type="ECO:0000256" key="3">
    <source>
        <dbReference type="ARBA" id="ARBA00023295"/>
    </source>
</evidence>
<evidence type="ECO:0000256" key="4">
    <source>
        <dbReference type="RuleBase" id="RU000489"/>
    </source>
</evidence>
<evidence type="ECO:0000256" key="2">
    <source>
        <dbReference type="ARBA" id="ARBA00022801"/>
    </source>
</evidence>
<evidence type="ECO:0000313" key="7">
    <source>
        <dbReference type="EMBL" id="AXA34309.1"/>
    </source>
</evidence>
<dbReference type="GO" id="GO:0005975">
    <property type="term" value="P:carbohydrate metabolic process"/>
    <property type="evidence" value="ECO:0007669"/>
    <property type="project" value="InterPro"/>
</dbReference>
<gene>
    <name evidence="7" type="ORF">CDH04_07775</name>
    <name evidence="8" type="ORF">FZC43_07780</name>
</gene>
<dbReference type="GO" id="GO:0008843">
    <property type="term" value="F:endochitinase activity"/>
    <property type="evidence" value="ECO:0007669"/>
    <property type="project" value="UniProtKB-EC"/>
</dbReference>
<evidence type="ECO:0000313" key="10">
    <source>
        <dbReference type="Proteomes" id="UP000681131"/>
    </source>
</evidence>
<dbReference type="InterPro" id="IPR050542">
    <property type="entry name" value="Glycosyl_Hydrlase18_Chitinase"/>
</dbReference>
<evidence type="ECO:0000313" key="9">
    <source>
        <dbReference type="Proteomes" id="UP000251120"/>
    </source>
</evidence>
<dbReference type="InterPro" id="IPR001579">
    <property type="entry name" value="Glyco_hydro_18_chit_AS"/>
</dbReference>
<evidence type="ECO:0000259" key="6">
    <source>
        <dbReference type="PROSITE" id="PS51910"/>
    </source>
</evidence>
<dbReference type="PROSITE" id="PS51910">
    <property type="entry name" value="GH18_2"/>
    <property type="match status" value="1"/>
</dbReference>
<dbReference type="SUPFAM" id="SSF51445">
    <property type="entry name" value="(Trans)glycosidases"/>
    <property type="match status" value="1"/>
</dbReference>
<protein>
    <recommendedName>
        <fullName evidence="1">chitinase</fullName>
        <ecNumber evidence="1">3.2.1.14</ecNumber>
    </recommendedName>
</protein>
<proteinExistence type="predicted"/>
<dbReference type="InterPro" id="IPR017853">
    <property type="entry name" value="GH"/>
</dbReference>
<feature type="region of interest" description="Disordered" evidence="5">
    <location>
        <begin position="93"/>
        <end position="129"/>
    </location>
</feature>
<dbReference type="InterPro" id="IPR011583">
    <property type="entry name" value="Chitinase_II/V-like_cat"/>
</dbReference>
<keyword evidence="10" id="KW-1185">Reference proteome</keyword>
<reference evidence="8 10" key="2">
    <citation type="submission" date="2019-08" db="EMBL/GenBank/DDBJ databases">
        <title>Complete genome sequences of Francisella adeliensis (FSC1325 and FSC1326).</title>
        <authorList>
            <person name="Ohrman C."/>
            <person name="Uneklint I."/>
            <person name="Vallesi A."/>
            <person name="Karlsson L."/>
            <person name="Sjodin A."/>
        </authorList>
    </citation>
    <scope>NUCLEOTIDE SEQUENCE [LARGE SCALE GENOMIC DNA]</scope>
    <source>
        <strain evidence="8 10">FSC1325</strain>
    </source>
</reference>
<dbReference type="GO" id="GO:0008061">
    <property type="term" value="F:chitin binding"/>
    <property type="evidence" value="ECO:0007669"/>
    <property type="project" value="InterPro"/>
</dbReference>
<dbReference type="PANTHER" id="PTHR45708:SF49">
    <property type="entry name" value="ENDOCHITINASE"/>
    <property type="match status" value="1"/>
</dbReference>
<evidence type="ECO:0000256" key="1">
    <source>
        <dbReference type="ARBA" id="ARBA00012729"/>
    </source>
</evidence>
<feature type="compositionally biased region" description="Low complexity" evidence="5">
    <location>
        <begin position="93"/>
        <end position="122"/>
    </location>
</feature>
<name>A0A2Z4Y025_9GAMM</name>
<dbReference type="Proteomes" id="UP000681131">
    <property type="component" value="Chromosome"/>
</dbReference>
<keyword evidence="3 4" id="KW-0326">Glycosidase</keyword>
<evidence type="ECO:0000256" key="5">
    <source>
        <dbReference type="SAM" id="MobiDB-lite"/>
    </source>
</evidence>
<dbReference type="SMART" id="SM00636">
    <property type="entry name" value="Glyco_18"/>
    <property type="match status" value="1"/>
</dbReference>
<dbReference type="InterPro" id="IPR001223">
    <property type="entry name" value="Glyco_hydro18_cat"/>
</dbReference>
<dbReference type="Proteomes" id="UP000251120">
    <property type="component" value="Chromosome"/>
</dbReference>
<dbReference type="EMBL" id="CP043424">
    <property type="protein sequence ID" value="QIW12555.1"/>
    <property type="molecule type" value="Genomic_DNA"/>
</dbReference>
<sequence length="804" mass="88592">MFTFINNLVRRILMKVKYKILSIVTTVLMGTSGYSAEVWSTNNLGSYNAGDKVELDGKTYQCKAWPASGWCKIAAYKPNGAYGSDAWNKISDTTTNDDSSGDSNNDDNSNTDSDDNANNTGSEACPAMPNQVDDFKPQGPGNWNGYAKDAFVRFEGAIYKLTDWWTASSPKQDPDWKLCEAGQAQEKATLSIKINRPSFINESESPSVIVFKNENSNQIEVAEITDAKWDTPFNLEVPAGDLQIFVPAIDGNTGSADNANITIAKNETKSVEINYQQAAPAEEGALNITFNNSDKPNEAVHYKILDKDGNIVRNGYTDFSLLLNIDDLPATESGTNYKISFDDYIQNGYKYSVGDIDATVYRHNTADVNLEFTKQALPTQNVSLNVSGIPDDKQAVLTLVNEKGQTKEIQLNSSKDSYSFELPSDDTTYNITLSSIVGYTAFISANSIFADSNNSSTHNLSVEFREKQTSDSNWPDRVVVGYVRGYDAVWKTQPDTTDDMISKAADHGYNVFVYSFAGQKPGGEVFFTNWTQKAIDNLKTQMPIIHSKNGIALLAIGGAVNFFDVDMSGDKAISGGKAMAKFLADYGFDGLDIDVEHPNASATGENFLRYLEAMREEFQKLTGKAEFVTAAPQITGHVGNYPGGNAKFAEKIYTQSFMDKAKLDAVFVQTYNQYGGARFFDKQGTDVGFLTNVFNLLSEETRSDFEQYLSPSSFYVPASTKIVLGVPNYRGPNVTDAQYNQGQCMRDATCSGVGIYDPVDLTKDINDGNIANYNQYGGVMTWILNSDDYQNWTWVDGVKNVAYN</sequence>
<dbReference type="PROSITE" id="PS01095">
    <property type="entry name" value="GH18_1"/>
    <property type="match status" value="1"/>
</dbReference>
<dbReference type="OrthoDB" id="315328at2"/>
<organism evidence="7 9">
    <name type="scientific">Francisella adeliensis</name>
    <dbReference type="NCBI Taxonomy" id="2007306"/>
    <lineage>
        <taxon>Bacteria</taxon>
        <taxon>Pseudomonadati</taxon>
        <taxon>Pseudomonadota</taxon>
        <taxon>Gammaproteobacteria</taxon>
        <taxon>Thiotrichales</taxon>
        <taxon>Francisellaceae</taxon>
        <taxon>Francisella</taxon>
    </lineage>
</organism>
<dbReference type="EC" id="3.2.1.14" evidence="1"/>
<dbReference type="PANTHER" id="PTHR45708">
    <property type="entry name" value="ENDOCHITINASE"/>
    <property type="match status" value="1"/>
</dbReference>
<keyword evidence="2 4" id="KW-0378">Hydrolase</keyword>
<feature type="domain" description="GH18" evidence="6">
    <location>
        <begin position="477"/>
        <end position="804"/>
    </location>
</feature>
<accession>A0A2Z4Y025</accession>